<feature type="non-terminal residue" evidence="2">
    <location>
        <position position="1"/>
    </location>
</feature>
<sequence>IIINSILFYHVQIFVTASPLSVLCILVAYHVYEEKTSSWIIIYLRLLAANQPMIFYGLCKSFLNSFLNFLDHGRT</sequence>
<evidence type="ECO:0000256" key="1">
    <source>
        <dbReference type="SAM" id="Phobius"/>
    </source>
</evidence>
<feature type="transmembrane region" description="Helical" evidence="1">
    <location>
        <begin position="38"/>
        <end position="59"/>
    </location>
</feature>
<accession>A0A7J7NQ95</accession>
<comment type="caution">
    <text evidence="2">The sequence shown here is derived from an EMBL/GenBank/DDBJ whole genome shotgun (WGS) entry which is preliminary data.</text>
</comment>
<dbReference type="Proteomes" id="UP000541444">
    <property type="component" value="Unassembled WGS sequence"/>
</dbReference>
<evidence type="ECO:0000313" key="2">
    <source>
        <dbReference type="EMBL" id="KAF6169263.1"/>
    </source>
</evidence>
<feature type="transmembrane region" description="Helical" evidence="1">
    <location>
        <begin position="7"/>
        <end position="32"/>
    </location>
</feature>
<keyword evidence="1" id="KW-0812">Transmembrane</keyword>
<organism evidence="2 3">
    <name type="scientific">Kingdonia uniflora</name>
    <dbReference type="NCBI Taxonomy" id="39325"/>
    <lineage>
        <taxon>Eukaryota</taxon>
        <taxon>Viridiplantae</taxon>
        <taxon>Streptophyta</taxon>
        <taxon>Embryophyta</taxon>
        <taxon>Tracheophyta</taxon>
        <taxon>Spermatophyta</taxon>
        <taxon>Magnoliopsida</taxon>
        <taxon>Ranunculales</taxon>
        <taxon>Circaeasteraceae</taxon>
        <taxon>Kingdonia</taxon>
    </lineage>
</organism>
<protein>
    <submittedName>
        <fullName evidence="2">Uncharacterized protein</fullName>
    </submittedName>
</protein>
<keyword evidence="1" id="KW-0472">Membrane</keyword>
<name>A0A7J7NQ95_9MAGN</name>
<proteinExistence type="predicted"/>
<keyword evidence="3" id="KW-1185">Reference proteome</keyword>
<dbReference type="EMBL" id="JACGCM010000669">
    <property type="protein sequence ID" value="KAF6169263.1"/>
    <property type="molecule type" value="Genomic_DNA"/>
</dbReference>
<keyword evidence="1" id="KW-1133">Transmembrane helix</keyword>
<gene>
    <name evidence="2" type="ORF">GIB67_013693</name>
</gene>
<reference evidence="2 3" key="1">
    <citation type="journal article" date="2020" name="IScience">
        <title>Genome Sequencing of the Endangered Kingdonia uniflora (Circaeasteraceae, Ranunculales) Reveals Potential Mechanisms of Evolutionary Specialization.</title>
        <authorList>
            <person name="Sun Y."/>
            <person name="Deng T."/>
            <person name="Zhang A."/>
            <person name="Moore M.J."/>
            <person name="Landis J.B."/>
            <person name="Lin N."/>
            <person name="Zhang H."/>
            <person name="Zhang X."/>
            <person name="Huang J."/>
            <person name="Zhang X."/>
            <person name="Sun H."/>
            <person name="Wang H."/>
        </authorList>
    </citation>
    <scope>NUCLEOTIDE SEQUENCE [LARGE SCALE GENOMIC DNA]</scope>
    <source>
        <strain evidence="2">TB1705</strain>
        <tissue evidence="2">Leaf</tissue>
    </source>
</reference>
<evidence type="ECO:0000313" key="3">
    <source>
        <dbReference type="Proteomes" id="UP000541444"/>
    </source>
</evidence>
<dbReference type="AlphaFoldDB" id="A0A7J7NQ95"/>